<accession>A0A151QSS1</accession>
<dbReference type="Proteomes" id="UP000075243">
    <property type="component" value="Unassembled WGS sequence"/>
</dbReference>
<gene>
    <name evidence="2" type="ORF">KK1_045848</name>
</gene>
<evidence type="ECO:0000259" key="1">
    <source>
        <dbReference type="Pfam" id="PF13966"/>
    </source>
</evidence>
<dbReference type="Gramene" id="C.cajan_44170.t">
    <property type="protein sequence ID" value="C.cajan_44170.t"/>
    <property type="gene ID" value="C.cajan_44170"/>
</dbReference>
<dbReference type="Pfam" id="PF13966">
    <property type="entry name" value="zf-RVT"/>
    <property type="match status" value="1"/>
</dbReference>
<reference evidence="2" key="1">
    <citation type="journal article" date="2012" name="Nat. Biotechnol.">
        <title>Draft genome sequence of pigeonpea (Cajanus cajan), an orphan legume crop of resource-poor farmers.</title>
        <authorList>
            <person name="Varshney R.K."/>
            <person name="Chen W."/>
            <person name="Li Y."/>
            <person name="Bharti A.K."/>
            <person name="Saxena R.K."/>
            <person name="Schlueter J.A."/>
            <person name="Donoghue M.T."/>
            <person name="Azam S."/>
            <person name="Fan G."/>
            <person name="Whaley A.M."/>
            <person name="Farmer A.D."/>
            <person name="Sheridan J."/>
            <person name="Iwata A."/>
            <person name="Tuteja R."/>
            <person name="Penmetsa R.V."/>
            <person name="Wu W."/>
            <person name="Upadhyaya H.D."/>
            <person name="Yang S.P."/>
            <person name="Shah T."/>
            <person name="Saxena K.B."/>
            <person name="Michael T."/>
            <person name="McCombie W.R."/>
            <person name="Yang B."/>
            <person name="Zhang G."/>
            <person name="Yang H."/>
            <person name="Wang J."/>
            <person name="Spillane C."/>
            <person name="Cook D.R."/>
            <person name="May G.D."/>
            <person name="Xu X."/>
            <person name="Jackson S.A."/>
        </authorList>
    </citation>
    <scope>NUCLEOTIDE SEQUENCE [LARGE SCALE GENOMIC DNA]</scope>
</reference>
<name>A0A151QSS1_CAJCA</name>
<proteinExistence type="predicted"/>
<feature type="domain" description="Reverse transcriptase zinc-binding" evidence="1">
    <location>
        <begin position="2"/>
        <end position="68"/>
    </location>
</feature>
<organism evidence="2 3">
    <name type="scientific">Cajanus cajan</name>
    <name type="common">Pigeon pea</name>
    <name type="synonym">Cajanus indicus</name>
    <dbReference type="NCBI Taxonomy" id="3821"/>
    <lineage>
        <taxon>Eukaryota</taxon>
        <taxon>Viridiplantae</taxon>
        <taxon>Streptophyta</taxon>
        <taxon>Embryophyta</taxon>
        <taxon>Tracheophyta</taxon>
        <taxon>Spermatophyta</taxon>
        <taxon>Magnoliopsida</taxon>
        <taxon>eudicotyledons</taxon>
        <taxon>Gunneridae</taxon>
        <taxon>Pentapetalae</taxon>
        <taxon>rosids</taxon>
        <taxon>fabids</taxon>
        <taxon>Fabales</taxon>
        <taxon>Fabaceae</taxon>
        <taxon>Papilionoideae</taxon>
        <taxon>50 kb inversion clade</taxon>
        <taxon>NPAAA clade</taxon>
        <taxon>indigoferoid/millettioid clade</taxon>
        <taxon>Phaseoleae</taxon>
        <taxon>Cajanus</taxon>
    </lineage>
</organism>
<protein>
    <recommendedName>
        <fullName evidence="1">Reverse transcriptase zinc-binding domain-containing protein</fullName>
    </recommendedName>
</protein>
<dbReference type="InterPro" id="IPR026960">
    <property type="entry name" value="RVT-Znf"/>
</dbReference>
<evidence type="ECO:0000313" key="3">
    <source>
        <dbReference type="Proteomes" id="UP000075243"/>
    </source>
</evidence>
<sequence>MDMIWSKGIPPKVQVLVWQLEADRLPTRDKLLSRRVNLEGQNGCIFCEEGLESSKHLFLLCPKAYAVWVRRLVGSVRGAYQRT</sequence>
<evidence type="ECO:0000313" key="2">
    <source>
        <dbReference type="EMBL" id="KYP33312.1"/>
    </source>
</evidence>
<dbReference type="EMBL" id="KQ484925">
    <property type="protein sequence ID" value="KYP33312.1"/>
    <property type="molecule type" value="Genomic_DNA"/>
</dbReference>
<keyword evidence="3" id="KW-1185">Reference proteome</keyword>
<dbReference type="AlphaFoldDB" id="A0A151QSS1"/>